<reference evidence="3" key="1">
    <citation type="submission" date="2022-11" db="UniProtKB">
        <authorList>
            <consortium name="WormBaseParasite"/>
        </authorList>
    </citation>
    <scope>IDENTIFICATION</scope>
</reference>
<feature type="compositionally biased region" description="Low complexity" evidence="1">
    <location>
        <begin position="161"/>
        <end position="172"/>
    </location>
</feature>
<organism evidence="2 3">
    <name type="scientific">Plectus sambesii</name>
    <dbReference type="NCBI Taxonomy" id="2011161"/>
    <lineage>
        <taxon>Eukaryota</taxon>
        <taxon>Metazoa</taxon>
        <taxon>Ecdysozoa</taxon>
        <taxon>Nematoda</taxon>
        <taxon>Chromadorea</taxon>
        <taxon>Plectida</taxon>
        <taxon>Plectina</taxon>
        <taxon>Plectoidea</taxon>
        <taxon>Plectidae</taxon>
        <taxon>Plectus</taxon>
    </lineage>
</organism>
<proteinExistence type="predicted"/>
<feature type="compositionally biased region" description="Polar residues" evidence="1">
    <location>
        <begin position="93"/>
        <end position="102"/>
    </location>
</feature>
<keyword evidence="2" id="KW-1185">Reference proteome</keyword>
<sequence>MKEARVVRPFSGKQKKYLDDASKLGVKKKSDKVDAKQLAKQMDEEIDPKTSQHLFDFNELLTATQIRSYFSKKASQMREQQPHCLDRPEIATCSSIDGQPTISEEEEEEEYAEDPMFYTVEDELVELIAQAGIIRQTTEGESSRRTTTTEEPCRMAEILPSTSTSQQSSTSTTHRHRHQERADDELI</sequence>
<dbReference type="WBParaSite" id="PSAMB.scaffold996size37425.g10191.t1">
    <property type="protein sequence ID" value="PSAMB.scaffold996size37425.g10191.t1"/>
    <property type="gene ID" value="PSAMB.scaffold996size37425.g10191"/>
</dbReference>
<feature type="region of interest" description="Disordered" evidence="1">
    <location>
        <begin position="93"/>
        <end position="112"/>
    </location>
</feature>
<evidence type="ECO:0000256" key="1">
    <source>
        <dbReference type="SAM" id="MobiDB-lite"/>
    </source>
</evidence>
<protein>
    <submittedName>
        <fullName evidence="3">Uncharacterized protein</fullName>
    </submittedName>
</protein>
<feature type="compositionally biased region" description="Basic and acidic residues" evidence="1">
    <location>
        <begin position="141"/>
        <end position="154"/>
    </location>
</feature>
<dbReference type="AlphaFoldDB" id="A0A914XTR5"/>
<evidence type="ECO:0000313" key="3">
    <source>
        <dbReference type="WBParaSite" id="PSAMB.scaffold996size37425.g10191.t1"/>
    </source>
</evidence>
<dbReference type="Proteomes" id="UP000887566">
    <property type="component" value="Unplaced"/>
</dbReference>
<accession>A0A914XTR5</accession>
<evidence type="ECO:0000313" key="2">
    <source>
        <dbReference type="Proteomes" id="UP000887566"/>
    </source>
</evidence>
<feature type="region of interest" description="Disordered" evidence="1">
    <location>
        <begin position="135"/>
        <end position="187"/>
    </location>
</feature>
<name>A0A914XTR5_9BILA</name>
<feature type="compositionally biased region" description="Acidic residues" evidence="1">
    <location>
        <begin position="103"/>
        <end position="112"/>
    </location>
</feature>